<evidence type="ECO:0000313" key="1">
    <source>
        <dbReference type="EMBL" id="EPQ11111.1"/>
    </source>
</evidence>
<keyword evidence="2" id="KW-1185">Reference proteome</keyword>
<dbReference type="AlphaFoldDB" id="S7N293"/>
<organism evidence="1 2">
    <name type="scientific">Myotis brandtii</name>
    <name type="common">Brandt's bat</name>
    <dbReference type="NCBI Taxonomy" id="109478"/>
    <lineage>
        <taxon>Eukaryota</taxon>
        <taxon>Metazoa</taxon>
        <taxon>Chordata</taxon>
        <taxon>Craniata</taxon>
        <taxon>Vertebrata</taxon>
        <taxon>Euteleostomi</taxon>
        <taxon>Mammalia</taxon>
        <taxon>Eutheria</taxon>
        <taxon>Laurasiatheria</taxon>
        <taxon>Chiroptera</taxon>
        <taxon>Yangochiroptera</taxon>
        <taxon>Vespertilionidae</taxon>
        <taxon>Myotis</taxon>
    </lineage>
</organism>
<accession>S7N293</accession>
<dbReference type="Proteomes" id="UP000052978">
    <property type="component" value="Unassembled WGS sequence"/>
</dbReference>
<protein>
    <submittedName>
        <fullName evidence="1">ATPase inhibitor, mitochondrial</fullName>
    </submittedName>
</protein>
<proteinExistence type="predicted"/>
<dbReference type="EMBL" id="KE163188">
    <property type="protein sequence ID" value="EPQ11111.1"/>
    <property type="molecule type" value="Genomic_DNA"/>
</dbReference>
<sequence>MAVSALVARLQLRVWGVRAMQAGGFGCEWSANFSSMAGAIREAGGTFAKKREG</sequence>
<dbReference type="Gene3D" id="1.20.5.500">
    <property type="entry name" value="Single helix bin"/>
    <property type="match status" value="1"/>
</dbReference>
<gene>
    <name evidence="1" type="ORF">D623_10012306</name>
</gene>
<name>S7N293_MYOBR</name>
<evidence type="ECO:0000313" key="2">
    <source>
        <dbReference type="Proteomes" id="UP000052978"/>
    </source>
</evidence>
<reference evidence="1 2" key="1">
    <citation type="journal article" date="2013" name="Nat. Commun.">
        <title>Genome analysis reveals insights into physiology and longevity of the Brandt's bat Myotis brandtii.</title>
        <authorList>
            <person name="Seim I."/>
            <person name="Fang X."/>
            <person name="Xiong Z."/>
            <person name="Lobanov A.V."/>
            <person name="Huang Z."/>
            <person name="Ma S."/>
            <person name="Feng Y."/>
            <person name="Turanov A.A."/>
            <person name="Zhu Y."/>
            <person name="Lenz T.L."/>
            <person name="Gerashchenko M.V."/>
            <person name="Fan D."/>
            <person name="Hee Yim S."/>
            <person name="Yao X."/>
            <person name="Jordan D."/>
            <person name="Xiong Y."/>
            <person name="Ma Y."/>
            <person name="Lyapunov A.N."/>
            <person name="Chen G."/>
            <person name="Kulakova O.I."/>
            <person name="Sun Y."/>
            <person name="Lee S.G."/>
            <person name="Bronson R.T."/>
            <person name="Moskalev A.A."/>
            <person name="Sunyaev S.R."/>
            <person name="Zhang G."/>
            <person name="Krogh A."/>
            <person name="Wang J."/>
            <person name="Gladyshev V.N."/>
        </authorList>
    </citation>
    <scope>NUCLEOTIDE SEQUENCE [LARGE SCALE GENOMIC DNA]</scope>
</reference>